<keyword evidence="4" id="KW-0106">Calcium</keyword>
<organism evidence="7 8">
    <name type="scientific">Maribacter dokdonensis</name>
    <dbReference type="NCBI Taxonomy" id="320912"/>
    <lineage>
        <taxon>Bacteria</taxon>
        <taxon>Pseudomonadati</taxon>
        <taxon>Bacteroidota</taxon>
        <taxon>Flavobacteriia</taxon>
        <taxon>Flavobacteriales</taxon>
        <taxon>Flavobacteriaceae</taxon>
        <taxon>Maribacter</taxon>
    </lineage>
</organism>
<dbReference type="SUPFAM" id="SSF53649">
    <property type="entry name" value="Alkaline phosphatase-like"/>
    <property type="match status" value="1"/>
</dbReference>
<dbReference type="Gene3D" id="3.40.720.10">
    <property type="entry name" value="Alkaline Phosphatase, subunit A"/>
    <property type="match status" value="1"/>
</dbReference>
<dbReference type="Gene3D" id="3.30.1120.10">
    <property type="match status" value="1"/>
</dbReference>
<evidence type="ECO:0000313" key="8">
    <source>
        <dbReference type="Proteomes" id="UP000183038"/>
    </source>
</evidence>
<dbReference type="PROSITE" id="PS00523">
    <property type="entry name" value="SULFATASE_1"/>
    <property type="match status" value="1"/>
</dbReference>
<dbReference type="AlphaFoldDB" id="A0A1H4QHC7"/>
<dbReference type="InterPro" id="IPR017850">
    <property type="entry name" value="Alkaline_phosphatase_core_sf"/>
</dbReference>
<dbReference type="PANTHER" id="PTHR42693">
    <property type="entry name" value="ARYLSULFATASE FAMILY MEMBER"/>
    <property type="match status" value="1"/>
</dbReference>
<dbReference type="OrthoDB" id="9765065at2"/>
<dbReference type="PANTHER" id="PTHR42693:SF53">
    <property type="entry name" value="ENDO-4-O-SULFATASE"/>
    <property type="match status" value="1"/>
</dbReference>
<name>A0A1H4QHC7_9FLAO</name>
<keyword evidence="2" id="KW-0479">Metal-binding</keyword>
<dbReference type="GO" id="GO:0004065">
    <property type="term" value="F:arylsulfatase activity"/>
    <property type="evidence" value="ECO:0007669"/>
    <property type="project" value="TreeGrafter"/>
</dbReference>
<evidence type="ECO:0000256" key="2">
    <source>
        <dbReference type="ARBA" id="ARBA00022723"/>
    </source>
</evidence>
<evidence type="ECO:0000256" key="3">
    <source>
        <dbReference type="ARBA" id="ARBA00022801"/>
    </source>
</evidence>
<reference evidence="7 8" key="1">
    <citation type="submission" date="2016-10" db="EMBL/GenBank/DDBJ databases">
        <authorList>
            <person name="de Groot N.N."/>
        </authorList>
    </citation>
    <scope>NUCLEOTIDE SEQUENCE [LARGE SCALE GENOMIC DNA]</scope>
    <source>
        <strain evidence="7 8">MAR_2009_71</strain>
    </source>
</reference>
<protein>
    <submittedName>
        <fullName evidence="7">Arylsulfatase A</fullName>
    </submittedName>
</protein>
<dbReference type="CDD" id="cd16143">
    <property type="entry name" value="ARS_like"/>
    <property type="match status" value="1"/>
</dbReference>
<evidence type="ECO:0000256" key="1">
    <source>
        <dbReference type="ARBA" id="ARBA00008779"/>
    </source>
</evidence>
<dbReference type="EMBL" id="FNTB01000001">
    <property type="protein sequence ID" value="SEC18983.1"/>
    <property type="molecule type" value="Genomic_DNA"/>
</dbReference>
<dbReference type="InterPro" id="IPR000917">
    <property type="entry name" value="Sulfatase_N"/>
</dbReference>
<dbReference type="InterPro" id="IPR024607">
    <property type="entry name" value="Sulfatase_CS"/>
</dbReference>
<dbReference type="GO" id="GO:0046872">
    <property type="term" value="F:metal ion binding"/>
    <property type="evidence" value="ECO:0007669"/>
    <property type="project" value="UniProtKB-KW"/>
</dbReference>
<sequence>MKISKESVSQYINKSVLNKHGFYGLIILCVMFFTSCKMEKEKASTLPNIILILADDLGYGDLRSYNDHSLVPTPNLDKLASEGISFTNAYCPVSVCTPSRYALMTGTYPFRSWKKSGVLANYEPSMISEGQLTLPKMLQEAGYTTAGFGKWHLGATFPTLDGLKPAGYGQFKSKNNGENIDLSKPIKNGPVDKGFENWYGFSCASECWIMEGNDIVAALQHEFYNINAAKGKEHIEIIPSNEYLKLLTKKSIAFLSQRFRSPDKSPFFLYFAPYVPHIPLSVSDEFIGKTKAGTYGDYVAELDSKIGEILDTLGSSDQKDNTIIIFASDNGSQFERTGLHINNANPSNDLVDVNEKNNGTDEHHPNGNLKGSKWTIWEGGVRMPFIVKWANKIPSGVKSDKLFALNDVMATLGALVNYDLPENVAIDSYDQSLNFLGKENNIRNTVVVQSSNGQMGLRKGDWKYIQPNENELQGQLYNLAEDESESNDLISEHFELVEEMKKELLEITSNTYSKNENK</sequence>
<evidence type="ECO:0000259" key="6">
    <source>
        <dbReference type="Pfam" id="PF00884"/>
    </source>
</evidence>
<proteinExistence type="inferred from homology"/>
<keyword evidence="5" id="KW-0472">Membrane</keyword>
<keyword evidence="5" id="KW-0812">Transmembrane</keyword>
<accession>A0A1H4QHC7</accession>
<evidence type="ECO:0000256" key="5">
    <source>
        <dbReference type="SAM" id="Phobius"/>
    </source>
</evidence>
<evidence type="ECO:0000256" key="4">
    <source>
        <dbReference type="ARBA" id="ARBA00022837"/>
    </source>
</evidence>
<keyword evidence="5" id="KW-1133">Transmembrane helix</keyword>
<feature type="domain" description="Sulfatase N-terminal" evidence="6">
    <location>
        <begin position="47"/>
        <end position="417"/>
    </location>
</feature>
<gene>
    <name evidence="7" type="ORF">SAMN05192540_2578</name>
</gene>
<dbReference type="Pfam" id="PF00884">
    <property type="entry name" value="Sulfatase"/>
    <property type="match status" value="1"/>
</dbReference>
<evidence type="ECO:0000313" key="7">
    <source>
        <dbReference type="EMBL" id="SEC18983.1"/>
    </source>
</evidence>
<dbReference type="Proteomes" id="UP000183038">
    <property type="component" value="Unassembled WGS sequence"/>
</dbReference>
<comment type="similarity">
    <text evidence="1">Belongs to the sulfatase family.</text>
</comment>
<dbReference type="InterPro" id="IPR050738">
    <property type="entry name" value="Sulfatase"/>
</dbReference>
<feature type="transmembrane region" description="Helical" evidence="5">
    <location>
        <begin position="20"/>
        <end position="36"/>
    </location>
</feature>
<keyword evidence="3" id="KW-0378">Hydrolase</keyword>